<gene>
    <name evidence="7 8" type="primary">trmB</name>
    <name evidence="8" type="ORF">KDL01_35565</name>
</gene>
<reference evidence="8" key="1">
    <citation type="submission" date="2021-04" db="EMBL/GenBank/DDBJ databases">
        <title>Genome based classification of Actinospica acidithermotolerans sp. nov., an actinobacterium isolated from an Indonesian hot spring.</title>
        <authorList>
            <person name="Kusuma A.B."/>
            <person name="Putra K.E."/>
            <person name="Nafisah S."/>
            <person name="Loh J."/>
            <person name="Nouioui I."/>
            <person name="Goodfellow M."/>
        </authorList>
    </citation>
    <scope>NUCLEOTIDE SEQUENCE</scope>
    <source>
        <strain evidence="8">CSCA 57</strain>
    </source>
</reference>
<dbReference type="EC" id="2.1.1.33" evidence="7"/>
<organism evidence="8 9">
    <name type="scientific">Actinospica durhamensis</name>
    <dbReference type="NCBI Taxonomy" id="1508375"/>
    <lineage>
        <taxon>Bacteria</taxon>
        <taxon>Bacillati</taxon>
        <taxon>Actinomycetota</taxon>
        <taxon>Actinomycetes</taxon>
        <taxon>Catenulisporales</taxon>
        <taxon>Actinospicaceae</taxon>
        <taxon>Actinospica</taxon>
    </lineage>
</organism>
<keyword evidence="4 7" id="KW-0808">Transferase</keyword>
<evidence type="ECO:0000256" key="4">
    <source>
        <dbReference type="ARBA" id="ARBA00022679"/>
    </source>
</evidence>
<dbReference type="AlphaFoldDB" id="A0A941EX77"/>
<comment type="caution">
    <text evidence="7">Lacks conserved residue(s) required for the propagation of feature annotation.</text>
</comment>
<evidence type="ECO:0000313" key="9">
    <source>
        <dbReference type="Proteomes" id="UP000675781"/>
    </source>
</evidence>
<dbReference type="Gene3D" id="3.40.50.150">
    <property type="entry name" value="Vaccinia Virus protein VP39"/>
    <property type="match status" value="1"/>
</dbReference>
<dbReference type="Proteomes" id="UP000675781">
    <property type="component" value="Unassembled WGS sequence"/>
</dbReference>
<dbReference type="CDD" id="cd02440">
    <property type="entry name" value="AdoMet_MTases"/>
    <property type="match status" value="1"/>
</dbReference>
<evidence type="ECO:0000256" key="2">
    <source>
        <dbReference type="ARBA" id="ARBA00003015"/>
    </source>
</evidence>
<comment type="pathway">
    <text evidence="7">tRNA modification; N(7)-methylguanine-tRNA biosynthesis.</text>
</comment>
<evidence type="ECO:0000256" key="6">
    <source>
        <dbReference type="ARBA" id="ARBA00022694"/>
    </source>
</evidence>
<keyword evidence="3 7" id="KW-0489">Methyltransferase</keyword>
<evidence type="ECO:0000256" key="1">
    <source>
        <dbReference type="ARBA" id="ARBA00000142"/>
    </source>
</evidence>
<dbReference type="PROSITE" id="PS51625">
    <property type="entry name" value="SAM_MT_TRMB"/>
    <property type="match status" value="1"/>
</dbReference>
<feature type="binding site" evidence="7">
    <location>
        <position position="156"/>
    </location>
    <ligand>
        <name>substrate</name>
    </ligand>
</feature>
<accession>A0A941EX77</accession>
<comment type="caution">
    <text evidence="8">The sequence shown here is derived from an EMBL/GenBank/DDBJ whole genome shotgun (WGS) entry which is preliminary data.</text>
</comment>
<protein>
    <recommendedName>
        <fullName evidence="7">tRNA (guanine-N(7)-)-methyltransferase</fullName>
        <ecNumber evidence="7">2.1.1.33</ecNumber>
    </recommendedName>
    <alternativeName>
        <fullName evidence="7">tRNA (guanine(46)-N(7))-methyltransferase</fullName>
    </alternativeName>
    <alternativeName>
        <fullName evidence="7">tRNA(m7G46)-methyltransferase</fullName>
    </alternativeName>
</protein>
<evidence type="ECO:0000313" key="8">
    <source>
        <dbReference type="EMBL" id="MBR7838641.1"/>
    </source>
</evidence>
<dbReference type="SUPFAM" id="SSF53335">
    <property type="entry name" value="S-adenosyl-L-methionine-dependent methyltransferases"/>
    <property type="match status" value="1"/>
</dbReference>
<dbReference type="EMBL" id="JAGSOG010000312">
    <property type="protein sequence ID" value="MBR7838641.1"/>
    <property type="molecule type" value="Genomic_DNA"/>
</dbReference>
<dbReference type="GO" id="GO:0043527">
    <property type="term" value="C:tRNA methyltransferase complex"/>
    <property type="evidence" value="ECO:0007669"/>
    <property type="project" value="TreeGrafter"/>
</dbReference>
<sequence length="249" mass="26949">MTTSTATDALTADVVPAATPPMPHVRTFKPRRGRITTAQSAAIDRLWPRWGFEIPDSSAVPLARAELFGREAPLVLEIGCGMGEAVIAMAAATPEHDFLAVDVHTPGLGNVLAMAERAGLSNVRVAAGDALDLLRDLIPAQSLEAVHVYFPDPWPKARHHKRRIIRPDAVALLARGLRPGGRLHCATDWAEYAAQMLEVLSAEPLLRNTAEGYAPRPAHRPVTKFEARAIQDGREVFDLCFLRAAAPLA</sequence>
<dbReference type="GO" id="GO:0008176">
    <property type="term" value="F:tRNA (guanine(46)-N7)-methyltransferase activity"/>
    <property type="evidence" value="ECO:0007669"/>
    <property type="project" value="UniProtKB-UniRule"/>
</dbReference>
<dbReference type="Pfam" id="PF02390">
    <property type="entry name" value="Methyltransf_4"/>
    <property type="match status" value="1"/>
</dbReference>
<dbReference type="NCBIfam" id="TIGR00091">
    <property type="entry name" value="tRNA (guanosine(46)-N7)-methyltransferase TrmB"/>
    <property type="match status" value="1"/>
</dbReference>
<feature type="binding site" evidence="7">
    <location>
        <position position="77"/>
    </location>
    <ligand>
        <name>S-adenosyl-L-methionine</name>
        <dbReference type="ChEBI" id="CHEBI:59789"/>
    </ligand>
</feature>
<name>A0A941EX77_9ACTN</name>
<comment type="similarity">
    <text evidence="7">Belongs to the class I-like SAM-binding methyltransferase superfamily. TrmB family.</text>
</comment>
<keyword evidence="6 7" id="KW-0819">tRNA processing</keyword>
<dbReference type="PANTHER" id="PTHR23417:SF14">
    <property type="entry name" value="PENTACOTRIPEPTIDE-REPEAT REGION OF PRORP DOMAIN-CONTAINING PROTEIN"/>
    <property type="match status" value="1"/>
</dbReference>
<feature type="binding site" evidence="7">
    <location>
        <position position="129"/>
    </location>
    <ligand>
        <name>S-adenosyl-L-methionine</name>
        <dbReference type="ChEBI" id="CHEBI:59789"/>
    </ligand>
</feature>
<feature type="binding site" evidence="7">
    <location>
        <position position="102"/>
    </location>
    <ligand>
        <name>S-adenosyl-L-methionine</name>
        <dbReference type="ChEBI" id="CHEBI:59789"/>
    </ligand>
</feature>
<evidence type="ECO:0000256" key="7">
    <source>
        <dbReference type="HAMAP-Rule" id="MF_01057"/>
    </source>
</evidence>
<dbReference type="HAMAP" id="MF_01057">
    <property type="entry name" value="tRNA_methyltr_TrmB"/>
    <property type="match status" value="1"/>
</dbReference>
<dbReference type="InterPro" id="IPR055361">
    <property type="entry name" value="tRNA_methyltr_TrmB_bact"/>
</dbReference>
<feature type="binding site" evidence="7">
    <location>
        <begin position="223"/>
        <end position="226"/>
    </location>
    <ligand>
        <name>substrate</name>
    </ligand>
</feature>
<keyword evidence="9" id="KW-1185">Reference proteome</keyword>
<comment type="function">
    <text evidence="2 7">Catalyzes the formation of N(7)-methylguanine at position 46 (m7G46) in tRNA.</text>
</comment>
<feature type="binding site" evidence="7">
    <location>
        <position position="188"/>
    </location>
    <ligand>
        <name>substrate</name>
    </ligand>
</feature>
<feature type="binding site" evidence="7">
    <location>
        <position position="152"/>
    </location>
    <ligand>
        <name>S-adenosyl-L-methionine</name>
        <dbReference type="ChEBI" id="CHEBI:59789"/>
    </ligand>
</feature>
<dbReference type="PANTHER" id="PTHR23417">
    <property type="entry name" value="3-DEOXY-D-MANNO-OCTULOSONIC-ACID TRANSFERASE/TRNA GUANINE-N 7 - -METHYLTRANSFERASE"/>
    <property type="match status" value="1"/>
</dbReference>
<comment type="catalytic activity">
    <reaction evidence="1 7">
        <text>guanosine(46) in tRNA + S-adenosyl-L-methionine = N(7)-methylguanosine(46) in tRNA + S-adenosyl-L-homocysteine</text>
        <dbReference type="Rhea" id="RHEA:42708"/>
        <dbReference type="Rhea" id="RHEA-COMP:10188"/>
        <dbReference type="Rhea" id="RHEA-COMP:10189"/>
        <dbReference type="ChEBI" id="CHEBI:57856"/>
        <dbReference type="ChEBI" id="CHEBI:59789"/>
        <dbReference type="ChEBI" id="CHEBI:74269"/>
        <dbReference type="ChEBI" id="CHEBI:74480"/>
        <dbReference type="EC" id="2.1.1.33"/>
    </reaction>
</comment>
<dbReference type="InterPro" id="IPR003358">
    <property type="entry name" value="tRNA_(Gua-N-7)_MeTrfase_Trmb"/>
</dbReference>
<keyword evidence="5 7" id="KW-0949">S-adenosyl-L-methionine</keyword>
<evidence type="ECO:0000256" key="5">
    <source>
        <dbReference type="ARBA" id="ARBA00022691"/>
    </source>
</evidence>
<evidence type="ECO:0000256" key="3">
    <source>
        <dbReference type="ARBA" id="ARBA00022603"/>
    </source>
</evidence>
<proteinExistence type="inferred from homology"/>
<dbReference type="InterPro" id="IPR029063">
    <property type="entry name" value="SAM-dependent_MTases_sf"/>
</dbReference>